<dbReference type="AlphaFoldDB" id="A0A8I0PFS2"/>
<keyword evidence="3" id="KW-1185">Reference proteome</keyword>
<feature type="transmembrane region" description="Helical" evidence="1">
    <location>
        <begin position="98"/>
        <end position="118"/>
    </location>
</feature>
<evidence type="ECO:0000313" key="2">
    <source>
        <dbReference type="EMBL" id="MBE1602724.1"/>
    </source>
</evidence>
<proteinExistence type="predicted"/>
<comment type="caution">
    <text evidence="2">The sequence shown here is derived from an EMBL/GenBank/DDBJ whole genome shotgun (WGS) entry which is preliminary data.</text>
</comment>
<evidence type="ECO:0000256" key="1">
    <source>
        <dbReference type="SAM" id="Phobius"/>
    </source>
</evidence>
<keyword evidence="1" id="KW-0472">Membrane</keyword>
<reference evidence="2 3" key="1">
    <citation type="submission" date="2020-10" db="EMBL/GenBank/DDBJ databases">
        <title>Sequencing the genomes of 1000 actinobacteria strains.</title>
        <authorList>
            <person name="Klenk H.-P."/>
        </authorList>
    </citation>
    <scope>NUCLEOTIDE SEQUENCE [LARGE SCALE GENOMIC DNA]</scope>
    <source>
        <strain evidence="2 3">DSM 41803</strain>
    </source>
</reference>
<keyword evidence="1" id="KW-0812">Transmembrane</keyword>
<name>A0A8I0PFS2_9ACTN</name>
<evidence type="ECO:0000313" key="3">
    <source>
        <dbReference type="Proteomes" id="UP000629287"/>
    </source>
</evidence>
<gene>
    <name evidence="2" type="ORF">H4687_008853</name>
</gene>
<dbReference type="Proteomes" id="UP000629287">
    <property type="component" value="Unassembled WGS sequence"/>
</dbReference>
<accession>A0A8I0PFS2</accession>
<feature type="transmembrane region" description="Helical" evidence="1">
    <location>
        <begin position="26"/>
        <end position="47"/>
    </location>
</feature>
<dbReference type="RefSeq" id="WP_050398116.1">
    <property type="nucleotide sequence ID" value="NZ_JADBGF010000001.1"/>
</dbReference>
<protein>
    <submittedName>
        <fullName evidence="2">Mono/diheme cytochrome c family protein</fullName>
    </submittedName>
</protein>
<feature type="transmembrane region" description="Helical" evidence="1">
    <location>
        <begin position="67"/>
        <end position="92"/>
    </location>
</feature>
<organism evidence="2 3">
    <name type="scientific">Streptomyces stelliscabiei</name>
    <dbReference type="NCBI Taxonomy" id="146820"/>
    <lineage>
        <taxon>Bacteria</taxon>
        <taxon>Bacillati</taxon>
        <taxon>Actinomycetota</taxon>
        <taxon>Actinomycetes</taxon>
        <taxon>Kitasatosporales</taxon>
        <taxon>Streptomycetaceae</taxon>
        <taxon>Streptomyces</taxon>
    </lineage>
</organism>
<keyword evidence="1" id="KW-1133">Transmembrane helix</keyword>
<dbReference type="OrthoDB" id="3690421at2"/>
<dbReference type="GeneID" id="86833282"/>
<sequence length="148" mass="15340">MPDTPSPVRLRATGQWLTPPGNELTAISGALNAVTLIAGFMMFAAAFERSAFDRRLAAAGYPWPHLVLAKVAALALSAAAVSAYATAVTFLTLSPSRLLALFAALFCPATAVGTGRATPSSGQERCIRCHQRAGAVPVGRASERPSDS</sequence>
<dbReference type="EMBL" id="JADBGF010000001">
    <property type="protein sequence ID" value="MBE1602724.1"/>
    <property type="molecule type" value="Genomic_DNA"/>
</dbReference>